<accession>A0A927K3L5</accession>
<evidence type="ECO:0000313" key="9">
    <source>
        <dbReference type="EMBL" id="MBD8869181.1"/>
    </source>
</evidence>
<evidence type="ECO:0000259" key="8">
    <source>
        <dbReference type="PROSITE" id="PS50850"/>
    </source>
</evidence>
<dbReference type="PROSITE" id="PS50850">
    <property type="entry name" value="MFS"/>
    <property type="match status" value="1"/>
</dbReference>
<feature type="transmembrane region" description="Helical" evidence="7">
    <location>
        <begin position="358"/>
        <end position="376"/>
    </location>
</feature>
<comment type="caution">
    <text evidence="9">The sequence shown here is derived from an EMBL/GenBank/DDBJ whole genome shotgun (WGS) entry which is preliminary data.</text>
</comment>
<evidence type="ECO:0000256" key="2">
    <source>
        <dbReference type="ARBA" id="ARBA00022448"/>
    </source>
</evidence>
<dbReference type="InterPro" id="IPR001958">
    <property type="entry name" value="Tet-R_TetA/multi-R_MdtG-like"/>
</dbReference>
<feature type="transmembrane region" description="Helical" evidence="7">
    <location>
        <begin position="288"/>
        <end position="306"/>
    </location>
</feature>
<gene>
    <name evidence="9" type="ORF">IE331_06045</name>
</gene>
<dbReference type="Proteomes" id="UP000616839">
    <property type="component" value="Unassembled WGS sequence"/>
</dbReference>
<feature type="domain" description="Major facilitator superfamily (MFS) profile" evidence="8">
    <location>
        <begin position="1"/>
        <end position="405"/>
    </location>
</feature>
<evidence type="ECO:0000256" key="3">
    <source>
        <dbReference type="ARBA" id="ARBA00022475"/>
    </source>
</evidence>
<reference evidence="9" key="1">
    <citation type="submission" date="2020-09" db="EMBL/GenBank/DDBJ databases">
        <title>Nocardioides sp. strain MJB4 16S ribosomal RNA gene Genome sequencing and assembly.</title>
        <authorList>
            <person name="Kim I."/>
        </authorList>
    </citation>
    <scope>NUCLEOTIDE SEQUENCE</scope>
    <source>
        <strain evidence="9">MJB4</strain>
    </source>
</reference>
<dbReference type="InterPro" id="IPR036259">
    <property type="entry name" value="MFS_trans_sf"/>
</dbReference>
<dbReference type="Pfam" id="PF07690">
    <property type="entry name" value="MFS_1"/>
    <property type="match status" value="1"/>
</dbReference>
<keyword evidence="4 7" id="KW-0812">Transmembrane</keyword>
<feature type="transmembrane region" description="Helical" evidence="7">
    <location>
        <begin position="312"/>
        <end position="337"/>
    </location>
</feature>
<dbReference type="InterPro" id="IPR050171">
    <property type="entry name" value="MFS_Transporters"/>
</dbReference>
<dbReference type="InterPro" id="IPR011701">
    <property type="entry name" value="MFS"/>
</dbReference>
<keyword evidence="10" id="KW-1185">Reference proteome</keyword>
<feature type="transmembrane region" description="Helical" evidence="7">
    <location>
        <begin position="53"/>
        <end position="74"/>
    </location>
</feature>
<dbReference type="GO" id="GO:0005886">
    <property type="term" value="C:plasma membrane"/>
    <property type="evidence" value="ECO:0007669"/>
    <property type="project" value="UniProtKB-SubCell"/>
</dbReference>
<dbReference type="AlphaFoldDB" id="A0A927K3L5"/>
<evidence type="ECO:0000256" key="5">
    <source>
        <dbReference type="ARBA" id="ARBA00022989"/>
    </source>
</evidence>
<evidence type="ECO:0000256" key="7">
    <source>
        <dbReference type="SAM" id="Phobius"/>
    </source>
</evidence>
<keyword evidence="3" id="KW-1003">Cell membrane</keyword>
<dbReference type="SUPFAM" id="SSF103473">
    <property type="entry name" value="MFS general substrate transporter"/>
    <property type="match status" value="1"/>
</dbReference>
<evidence type="ECO:0000256" key="4">
    <source>
        <dbReference type="ARBA" id="ARBA00022692"/>
    </source>
</evidence>
<name>A0A927K3L5_9ACTN</name>
<keyword evidence="5 7" id="KW-1133">Transmembrane helix</keyword>
<evidence type="ECO:0000313" key="10">
    <source>
        <dbReference type="Proteomes" id="UP000616839"/>
    </source>
</evidence>
<evidence type="ECO:0000256" key="6">
    <source>
        <dbReference type="ARBA" id="ARBA00023136"/>
    </source>
</evidence>
<dbReference type="PANTHER" id="PTHR23517:SF2">
    <property type="entry name" value="MULTIDRUG RESISTANCE PROTEIN MDTH"/>
    <property type="match status" value="1"/>
</dbReference>
<keyword evidence="6 7" id="KW-0472">Membrane</keyword>
<dbReference type="Gene3D" id="1.20.1250.20">
    <property type="entry name" value="MFS general substrate transporter like domains"/>
    <property type="match status" value="1"/>
</dbReference>
<dbReference type="InterPro" id="IPR020846">
    <property type="entry name" value="MFS_dom"/>
</dbReference>
<proteinExistence type="predicted"/>
<protein>
    <submittedName>
        <fullName evidence="9">MFS transporter</fullName>
    </submittedName>
</protein>
<organism evidence="9 10">
    <name type="scientific">Nocardioides donggukensis</name>
    <dbReference type="NCBI Taxonomy" id="2774019"/>
    <lineage>
        <taxon>Bacteria</taxon>
        <taxon>Bacillati</taxon>
        <taxon>Actinomycetota</taxon>
        <taxon>Actinomycetes</taxon>
        <taxon>Propionibacteriales</taxon>
        <taxon>Nocardioidaceae</taxon>
        <taxon>Nocardioides</taxon>
    </lineage>
</organism>
<feature type="transmembrane region" description="Helical" evidence="7">
    <location>
        <begin position="174"/>
        <end position="194"/>
    </location>
</feature>
<feature type="transmembrane region" description="Helical" evidence="7">
    <location>
        <begin position="143"/>
        <end position="168"/>
    </location>
</feature>
<feature type="transmembrane region" description="Helical" evidence="7">
    <location>
        <begin position="23"/>
        <end position="47"/>
    </location>
</feature>
<comment type="subcellular location">
    <subcellularLocation>
        <location evidence="1">Cell membrane</location>
        <topology evidence="1">Multi-pass membrane protein</topology>
    </subcellularLocation>
</comment>
<dbReference type="PRINTS" id="PR01035">
    <property type="entry name" value="TCRTETA"/>
</dbReference>
<feature type="transmembrane region" description="Helical" evidence="7">
    <location>
        <begin position="382"/>
        <end position="402"/>
    </location>
</feature>
<evidence type="ECO:0000256" key="1">
    <source>
        <dbReference type="ARBA" id="ARBA00004651"/>
    </source>
</evidence>
<keyword evidence="2" id="KW-0813">Transport</keyword>
<sequence length="428" mass="44101">MRFDNDGVLSRLGFPSVGEHRRFVTAIGVDAIGSGVFMPVTLLYFLVATPMGLVEIGAAISIASLVSIPVGPLVGSVVDRVGSTRVLQVANLLQGAGFVAYLFVDGFTGVLVATVAVSAGRTAFWGSFGATVAIISPPGERELWFGFLGALRNVGFALGGLLAGLAITVGSPEAYAAVVVLNAVSYALAFWLMLSVPNRVPARLAPVEEPGSWLSVLRDGPYRILVLTQASFSLSMMALNFAMPVYITTTLGLPGWVAGALFTVNTVLVGFGQGLVVRSLTGTVRRQVLLWANVAFAASYLVLYGASAASLAVGVVVVLGAGAVYTLGELLGGPVLSALAAEAAPEHLRGRYLSYHQLAWTVTGAIAPVGFAWLLVQGPAATWLGLVGLTAVGAALTVRLGARMPLARARITNGAVGDPLPIADEAGL</sequence>
<feature type="transmembrane region" description="Helical" evidence="7">
    <location>
        <begin position="253"/>
        <end position="276"/>
    </location>
</feature>
<dbReference type="EMBL" id="JACYXZ010000001">
    <property type="protein sequence ID" value="MBD8869181.1"/>
    <property type="molecule type" value="Genomic_DNA"/>
</dbReference>
<dbReference type="PANTHER" id="PTHR23517">
    <property type="entry name" value="RESISTANCE PROTEIN MDTM, PUTATIVE-RELATED-RELATED"/>
    <property type="match status" value="1"/>
</dbReference>
<dbReference type="GO" id="GO:0022857">
    <property type="term" value="F:transmembrane transporter activity"/>
    <property type="evidence" value="ECO:0007669"/>
    <property type="project" value="InterPro"/>
</dbReference>